<name>A0AAE1H9C0_9NEOP</name>
<reference evidence="1" key="2">
    <citation type="journal article" date="2023" name="BMC Genomics">
        <title>Pest status, molecular evolution, and epigenetic factors derived from the genome assembly of Frankliniella fusca, a thysanopteran phytovirus vector.</title>
        <authorList>
            <person name="Catto M.A."/>
            <person name="Labadie P.E."/>
            <person name="Jacobson A.L."/>
            <person name="Kennedy G.G."/>
            <person name="Srinivasan R."/>
            <person name="Hunt B.G."/>
        </authorList>
    </citation>
    <scope>NUCLEOTIDE SEQUENCE</scope>
    <source>
        <strain evidence="1">PL_HMW_Pooled</strain>
    </source>
</reference>
<dbReference type="AlphaFoldDB" id="A0AAE1H9C0"/>
<dbReference type="PROSITE" id="PS50896">
    <property type="entry name" value="LISH"/>
    <property type="match status" value="1"/>
</dbReference>
<sequence length="133" mass="14679">MASSKDLAHAMRTALEENGDLIGLQAQLEEEMLEAFVQLQTGSNEHASDYCFTNKTVKPAMPPEIILANNLIRQYLEEVGLKKTSSVLCIESGLPQNPVPDTVLKTTFPMLHSTGKKPLLCSMVHDIILNKDK</sequence>
<keyword evidence="2" id="KW-1185">Reference proteome</keyword>
<evidence type="ECO:0000313" key="2">
    <source>
        <dbReference type="Proteomes" id="UP001219518"/>
    </source>
</evidence>
<gene>
    <name evidence="1" type="ORF">KUF71_006113</name>
</gene>
<evidence type="ECO:0000313" key="1">
    <source>
        <dbReference type="EMBL" id="KAK3916245.1"/>
    </source>
</evidence>
<proteinExistence type="predicted"/>
<dbReference type="EMBL" id="JAHWGI010000505">
    <property type="protein sequence ID" value="KAK3916245.1"/>
    <property type="molecule type" value="Genomic_DNA"/>
</dbReference>
<dbReference type="Gene3D" id="1.20.960.40">
    <property type="match status" value="1"/>
</dbReference>
<comment type="caution">
    <text evidence="1">The sequence shown here is derived from an EMBL/GenBank/DDBJ whole genome shotgun (WGS) entry which is preliminary data.</text>
</comment>
<dbReference type="InterPro" id="IPR006594">
    <property type="entry name" value="LisH"/>
</dbReference>
<organism evidence="1 2">
    <name type="scientific">Frankliniella fusca</name>
    <dbReference type="NCBI Taxonomy" id="407009"/>
    <lineage>
        <taxon>Eukaryota</taxon>
        <taxon>Metazoa</taxon>
        <taxon>Ecdysozoa</taxon>
        <taxon>Arthropoda</taxon>
        <taxon>Hexapoda</taxon>
        <taxon>Insecta</taxon>
        <taxon>Pterygota</taxon>
        <taxon>Neoptera</taxon>
        <taxon>Paraneoptera</taxon>
        <taxon>Thysanoptera</taxon>
        <taxon>Terebrantia</taxon>
        <taxon>Thripoidea</taxon>
        <taxon>Thripidae</taxon>
        <taxon>Frankliniella</taxon>
    </lineage>
</organism>
<reference evidence="1" key="1">
    <citation type="submission" date="2021-07" db="EMBL/GenBank/DDBJ databases">
        <authorList>
            <person name="Catto M.A."/>
            <person name="Jacobson A."/>
            <person name="Kennedy G."/>
            <person name="Labadie P."/>
            <person name="Hunt B.G."/>
            <person name="Srinivasan R."/>
        </authorList>
    </citation>
    <scope>NUCLEOTIDE SEQUENCE</scope>
    <source>
        <strain evidence="1">PL_HMW_Pooled</strain>
        <tissue evidence="1">Head</tissue>
    </source>
</reference>
<dbReference type="Proteomes" id="UP001219518">
    <property type="component" value="Unassembled WGS sequence"/>
</dbReference>
<protein>
    <submittedName>
        <fullName evidence="1">Centrosomal protein 20</fullName>
    </submittedName>
</protein>
<accession>A0AAE1H9C0</accession>